<evidence type="ECO:0000313" key="2">
    <source>
        <dbReference type="Proteomes" id="UP000225197"/>
    </source>
</evidence>
<name>A0A0U4JR04_9CAUD</name>
<accession>A0A0U4JR04</accession>
<dbReference type="KEGG" id="vg:40078855"/>
<dbReference type="GeneID" id="40078855"/>
<dbReference type="OrthoDB" id="6284at10239"/>
<gene>
    <name evidence="1" type="primary">61</name>
    <name evidence="1" type="ORF">PBI_WAYNE_61</name>
</gene>
<keyword evidence="2" id="KW-1185">Reference proteome</keyword>
<proteinExistence type="predicted"/>
<organism evidence="1 2">
    <name type="scientific">Arthrobacter phage Wayne</name>
    <dbReference type="NCBI Taxonomy" id="1772322"/>
    <lineage>
        <taxon>Viruses</taxon>
        <taxon>Duplodnaviria</taxon>
        <taxon>Heunggongvirae</taxon>
        <taxon>Uroviricota</taxon>
        <taxon>Caudoviricetes</taxon>
        <taxon>Korravirus</taxon>
        <taxon>Korravirus wayne</taxon>
    </lineage>
</organism>
<reference evidence="1" key="1">
    <citation type="submission" date="2017-04" db="EMBL/GenBank/DDBJ databases">
        <authorList>
            <person name="Jacobs-Sera D."/>
            <person name="Guerrero C.A."/>
            <person name="Garlena R.A."/>
            <person name="Russell D.A."/>
            <person name="Pope W.H."/>
            <person name="Hatfull G.F."/>
        </authorList>
    </citation>
    <scope>NUCLEOTIDE SEQUENCE [LARGE SCALE GENOMIC DNA]</scope>
</reference>
<dbReference type="RefSeq" id="YP_009602987.1">
    <property type="nucleotide sequence ID" value="NC_041946.1"/>
</dbReference>
<evidence type="ECO:0000313" key="1">
    <source>
        <dbReference type="EMBL" id="ALY10785.1"/>
    </source>
</evidence>
<sequence length="256" mass="28310">MIKDCLNECGSKAEPGKLLCDICSYRLWQELHWLADIYDPLFQALTRRLNVEEKAEQVKVKGAKDPMVTGLDLNDEAAKVRHDIRGIAYAGRGWINLLGVGTSRGPGRKTVPYELRYLARNFDQLDRDSSGSAKMQHWGNRVIAARQAAEKLLTPDPLNSAYFYRIDTLACSVECGDEGQKIECGGALGVWIVSGKMLERDFTCAINPAHIVTRERAILDAHKRKTQYQAAKGLVEAILGKGAKGGAVSGPVRRVR</sequence>
<dbReference type="EMBL" id="KU160672">
    <property type="protein sequence ID" value="ALY10785.1"/>
    <property type="molecule type" value="Genomic_DNA"/>
</dbReference>
<dbReference type="Proteomes" id="UP000225197">
    <property type="component" value="Segment"/>
</dbReference>
<protein>
    <submittedName>
        <fullName evidence="1">Uncharacterized protein</fullName>
    </submittedName>
</protein>